<evidence type="ECO:0000259" key="6">
    <source>
        <dbReference type="Pfam" id="PF00931"/>
    </source>
</evidence>
<dbReference type="InterPro" id="IPR032675">
    <property type="entry name" value="LRR_dom_sf"/>
</dbReference>
<proteinExistence type="predicted"/>
<gene>
    <name evidence="10" type="ORF">CJ030_MR2G024020</name>
</gene>
<accession>A0A6A1W8X3</accession>
<organism evidence="10 11">
    <name type="scientific">Morella rubra</name>
    <name type="common">Chinese bayberry</name>
    <dbReference type="NCBI Taxonomy" id="262757"/>
    <lineage>
        <taxon>Eukaryota</taxon>
        <taxon>Viridiplantae</taxon>
        <taxon>Streptophyta</taxon>
        <taxon>Embryophyta</taxon>
        <taxon>Tracheophyta</taxon>
        <taxon>Spermatophyta</taxon>
        <taxon>Magnoliopsida</taxon>
        <taxon>eudicotyledons</taxon>
        <taxon>Gunneridae</taxon>
        <taxon>Pentapetalae</taxon>
        <taxon>rosids</taxon>
        <taxon>fabids</taxon>
        <taxon>Fagales</taxon>
        <taxon>Myricaceae</taxon>
        <taxon>Morella</taxon>
    </lineage>
</organism>
<dbReference type="GO" id="GO:0051707">
    <property type="term" value="P:response to other organism"/>
    <property type="evidence" value="ECO:0007669"/>
    <property type="project" value="UniProtKB-ARBA"/>
</dbReference>
<dbReference type="Gene3D" id="1.20.5.4130">
    <property type="match status" value="1"/>
</dbReference>
<dbReference type="PRINTS" id="PR00364">
    <property type="entry name" value="DISEASERSIST"/>
</dbReference>
<feature type="domain" description="NB-ARC" evidence="6">
    <location>
        <begin position="176"/>
        <end position="350"/>
    </location>
</feature>
<evidence type="ECO:0000256" key="2">
    <source>
        <dbReference type="ARBA" id="ARBA00022737"/>
    </source>
</evidence>
<dbReference type="InterPro" id="IPR042197">
    <property type="entry name" value="Apaf_helical"/>
</dbReference>
<feature type="domain" description="Disease resistance protein winged helix" evidence="8">
    <location>
        <begin position="435"/>
        <end position="503"/>
    </location>
</feature>
<dbReference type="GO" id="GO:0043531">
    <property type="term" value="F:ADP binding"/>
    <property type="evidence" value="ECO:0007669"/>
    <property type="project" value="InterPro"/>
</dbReference>
<dbReference type="InterPro" id="IPR027417">
    <property type="entry name" value="P-loop_NTPase"/>
</dbReference>
<evidence type="ECO:0000259" key="9">
    <source>
        <dbReference type="Pfam" id="PF25019"/>
    </source>
</evidence>
<evidence type="ECO:0000256" key="3">
    <source>
        <dbReference type="ARBA" id="ARBA00022741"/>
    </source>
</evidence>
<evidence type="ECO:0000256" key="4">
    <source>
        <dbReference type="ARBA" id="ARBA00022821"/>
    </source>
</evidence>
<dbReference type="InterPro" id="IPR056789">
    <property type="entry name" value="LRR_R13L1-DRL21"/>
</dbReference>
<dbReference type="PANTHER" id="PTHR36766:SF51">
    <property type="entry name" value="DISEASE RESISTANCE RPP13-LIKE PROTEIN 1"/>
    <property type="match status" value="1"/>
</dbReference>
<keyword evidence="3" id="KW-0547">Nucleotide-binding</keyword>
<dbReference type="InterPro" id="IPR002182">
    <property type="entry name" value="NB-ARC"/>
</dbReference>
<dbReference type="OrthoDB" id="2973320at2759"/>
<evidence type="ECO:0000259" key="8">
    <source>
        <dbReference type="Pfam" id="PF23559"/>
    </source>
</evidence>
<dbReference type="Gene3D" id="3.80.10.10">
    <property type="entry name" value="Ribonuclease Inhibitor"/>
    <property type="match status" value="5"/>
</dbReference>
<dbReference type="InterPro" id="IPR058922">
    <property type="entry name" value="WHD_DRP"/>
</dbReference>
<dbReference type="InterPro" id="IPR036388">
    <property type="entry name" value="WH-like_DNA-bd_sf"/>
</dbReference>
<dbReference type="Gene3D" id="1.10.8.430">
    <property type="entry name" value="Helical domain of apoptotic protease-activating factors"/>
    <property type="match status" value="1"/>
</dbReference>
<dbReference type="EMBL" id="RXIC02000020">
    <property type="protein sequence ID" value="KAB1221671.1"/>
    <property type="molecule type" value="Genomic_DNA"/>
</dbReference>
<dbReference type="Pfam" id="PF00931">
    <property type="entry name" value="NB-ARC"/>
    <property type="match status" value="1"/>
</dbReference>
<comment type="caution">
    <text evidence="10">The sequence shown here is derived from an EMBL/GenBank/DDBJ whole genome shotgun (WGS) entry which is preliminary data.</text>
</comment>
<dbReference type="Proteomes" id="UP000516437">
    <property type="component" value="Chromosome 2"/>
</dbReference>
<keyword evidence="5" id="KW-0067">ATP-binding</keyword>
<evidence type="ECO:0000256" key="1">
    <source>
        <dbReference type="ARBA" id="ARBA00022614"/>
    </source>
</evidence>
<dbReference type="SUPFAM" id="SSF52540">
    <property type="entry name" value="P-loop containing nucleoside triphosphate hydrolases"/>
    <property type="match status" value="1"/>
</dbReference>
<name>A0A6A1W8X3_9ROSI</name>
<feature type="domain" description="Disease resistance N-terminal" evidence="7">
    <location>
        <begin position="8"/>
        <end position="98"/>
    </location>
</feature>
<dbReference type="PANTHER" id="PTHR36766">
    <property type="entry name" value="PLANT BROAD-SPECTRUM MILDEW RESISTANCE PROTEIN RPW8"/>
    <property type="match status" value="1"/>
</dbReference>
<dbReference type="Pfam" id="PF25019">
    <property type="entry name" value="LRR_R13L1-DRL21"/>
    <property type="match status" value="1"/>
</dbReference>
<reference evidence="10 11" key="1">
    <citation type="journal article" date="2019" name="Plant Biotechnol. J.">
        <title>The red bayberry genome and genetic basis of sex determination.</title>
        <authorList>
            <person name="Jia H.M."/>
            <person name="Jia H.J."/>
            <person name="Cai Q.L."/>
            <person name="Wang Y."/>
            <person name="Zhao H.B."/>
            <person name="Yang W.F."/>
            <person name="Wang G.Y."/>
            <person name="Li Y.H."/>
            <person name="Zhan D.L."/>
            <person name="Shen Y.T."/>
            <person name="Niu Q.F."/>
            <person name="Chang L."/>
            <person name="Qiu J."/>
            <person name="Zhao L."/>
            <person name="Xie H.B."/>
            <person name="Fu W.Y."/>
            <person name="Jin J."/>
            <person name="Li X.W."/>
            <person name="Jiao Y."/>
            <person name="Zhou C.C."/>
            <person name="Tu T."/>
            <person name="Chai C.Y."/>
            <person name="Gao J.L."/>
            <person name="Fan L.J."/>
            <person name="van de Weg E."/>
            <person name="Wang J.Y."/>
            <person name="Gao Z.S."/>
        </authorList>
    </citation>
    <scope>NUCLEOTIDE SEQUENCE [LARGE SCALE GENOMIC DNA]</scope>
    <source>
        <tissue evidence="10">Leaves</tissue>
    </source>
</reference>
<dbReference type="GO" id="GO:0005524">
    <property type="term" value="F:ATP binding"/>
    <property type="evidence" value="ECO:0007669"/>
    <property type="project" value="UniProtKB-KW"/>
</dbReference>
<feature type="domain" description="R13L1/DRL21-like LRR repeat region" evidence="9">
    <location>
        <begin position="696"/>
        <end position="823"/>
    </location>
</feature>
<keyword evidence="2" id="KW-0677">Repeat</keyword>
<dbReference type="FunFam" id="3.40.50.300:FF:001091">
    <property type="entry name" value="Probable disease resistance protein At1g61300"/>
    <property type="match status" value="1"/>
</dbReference>
<keyword evidence="1" id="KW-0433">Leucine-rich repeat</keyword>
<dbReference type="CDD" id="cd14798">
    <property type="entry name" value="RX-CC_like"/>
    <property type="match status" value="1"/>
</dbReference>
<dbReference type="SUPFAM" id="SSF52058">
    <property type="entry name" value="L domain-like"/>
    <property type="match status" value="2"/>
</dbReference>
<dbReference type="InterPro" id="IPR041118">
    <property type="entry name" value="Rx_N"/>
</dbReference>
<dbReference type="Gene3D" id="3.40.50.300">
    <property type="entry name" value="P-loop containing nucleotide triphosphate hydrolases"/>
    <property type="match status" value="1"/>
</dbReference>
<dbReference type="Pfam" id="PF23559">
    <property type="entry name" value="WHD_DRP"/>
    <property type="match status" value="1"/>
</dbReference>
<dbReference type="FunFam" id="1.10.10.10:FF:000322">
    <property type="entry name" value="Probable disease resistance protein At1g63360"/>
    <property type="match status" value="1"/>
</dbReference>
<dbReference type="Pfam" id="PF18052">
    <property type="entry name" value="Rx_N"/>
    <property type="match status" value="1"/>
</dbReference>
<keyword evidence="4" id="KW-0611">Plant defense</keyword>
<keyword evidence="11" id="KW-1185">Reference proteome</keyword>
<evidence type="ECO:0000256" key="5">
    <source>
        <dbReference type="ARBA" id="ARBA00022840"/>
    </source>
</evidence>
<protein>
    <submittedName>
        <fullName evidence="10">Putative disease resistance RPP13-like protein 1</fullName>
    </submittedName>
</protein>
<evidence type="ECO:0000313" key="11">
    <source>
        <dbReference type="Proteomes" id="UP000516437"/>
    </source>
</evidence>
<dbReference type="Gene3D" id="1.10.10.10">
    <property type="entry name" value="Winged helix-like DNA-binding domain superfamily/Winged helix DNA-binding domain"/>
    <property type="match status" value="1"/>
</dbReference>
<dbReference type="SUPFAM" id="SSF52047">
    <property type="entry name" value="RNI-like"/>
    <property type="match status" value="1"/>
</dbReference>
<dbReference type="GO" id="GO:0006952">
    <property type="term" value="P:defense response"/>
    <property type="evidence" value="ECO:0007669"/>
    <property type="project" value="UniProtKB-KW"/>
</dbReference>
<dbReference type="InterPro" id="IPR038005">
    <property type="entry name" value="RX-like_CC"/>
</dbReference>
<evidence type="ECO:0000259" key="7">
    <source>
        <dbReference type="Pfam" id="PF18052"/>
    </source>
</evidence>
<sequence>MALGDLFLSAFIETLVEQLVSSQLLDFAGRVGLQENLEQWRKTLSRIQAVLDDAEEKQHTVRAIKMWLDDLRDLAYDLDDILDEFTTETLVGENQASTNKVRKLISGCVTRLTSGGFMLNSGLESKIKEISTRFKVLIAQKGELSLNENVDRRSDSVRRRLPPTSLVNEARVYGREKDKKAVLELLLSEKCSDVEVSVLPIVGMGGIGKTTLAQLVYNDKKVQSFFDLKAWACVSVDFDVVVVTKTILESVCYENCDGKDLNWMQEQLKEKLCGKKFLVILDDIWNENYDDWTVLRAPFEAGAPGSSIVITTRNQAVSSIMGTVNVPAYHLQVLSNDACLSIFSQHALDARDFSAYPNLIDIGEEIVKRCKGLPLVAKTLGGLLRTKLDRNEWKDILNSKIWDIPEGKSGIVPALMLSYHHLPSHLKRCFAYCSILPRDFEFQEKQLVLLWIAEGLIQPREEEGQMEDLGSKYFHDLLSRSFFQQSSKDKSRFIMHDLINDLAQSIAGDICFRMEDRFEGRNKGKISKKARHSSYLAGKYDAIKRFEAFSELTCLRTFLPFRLTYQGICYLTRYVPHQLLPKLRCLRALSLNGYCITELPDSIGDLKHLRYLDLSYTDIRSLPESTATLYKLQTLLLEKCRYLKKLPTTFVNLVNLRHLNILRTDSLEGMPLQIGKLTCLQTLSNLVVGKDSFSGIEELGPLPHLRGTLCISRLENVSKPQNAWDAKLIEKSDLNGVSLEWSGNLDESQGRTMELEVLSMLQPQHGLKELTIKRYGGTEFPTWLRDPSFPHMVLLRIENCKNCTSLPSVGQLPSLKHLYIKGMASVKNVGFEFYGEGYSEPFRSLETLHFENMLEWENWNPCEEFTNLRKLSLQNCPKLRGKLPNRLPRVKKVEIVSCRHLAVSISSFPELCELSVDLNFGVVRKSNVDFWSLRSVYLSAIPELTSRIDGFSIEGLTHVEDLKINNGKELVPLWSSNGGFLQHLSCLRILQIYSCPNLVSLVVKEVEDQLQLGLPSILKEIHIHNCNSLESLPRGMVYNSTCLEYVRISGCASLTYFAIHQLPPTLKRLKIESCKNMRILVEEDDTHNCSSSTSLLEYLVISYCPSLESLTSSGELPATLKYLRIHFCPKLESIAKRLHHSSFLEYIRISNCENLKYLPTGIQSLHHLDKIYLENCPTLVSLSDGDLLPANLRVLQIDRCTKMQALPSGIHRHTCLQELRIWECSGMTSFPEQGFPVNITTLDIWDLKITEALFEWGLHRLTSLKELVIRGGCSQQVSFPEMMLPPSLTALTIAYFPNLEYLSSGGFRVLTSLEELSIKECEKLMSFPEDGLPPSLLELDITGCPLLEEQCKNDGREWSKIAHIPCVGIDGRFIYDPKTEDHEKVPLFPPTLI</sequence>
<evidence type="ECO:0000313" key="10">
    <source>
        <dbReference type="EMBL" id="KAB1221671.1"/>
    </source>
</evidence>